<reference evidence="2" key="1">
    <citation type="journal article" date="2023" name="G3 (Bethesda)">
        <title>Genome assembly and association tests identify interacting loci associated with vigor, precocity, and sex in interspecific pistachio rootstocks.</title>
        <authorList>
            <person name="Palmer W."/>
            <person name="Jacygrad E."/>
            <person name="Sagayaradj S."/>
            <person name="Cavanaugh K."/>
            <person name="Han R."/>
            <person name="Bertier L."/>
            <person name="Beede B."/>
            <person name="Kafkas S."/>
            <person name="Golino D."/>
            <person name="Preece J."/>
            <person name="Michelmore R."/>
        </authorList>
    </citation>
    <scope>NUCLEOTIDE SEQUENCE [LARGE SCALE GENOMIC DNA]</scope>
</reference>
<evidence type="ECO:0000313" key="2">
    <source>
        <dbReference type="Proteomes" id="UP001163603"/>
    </source>
</evidence>
<evidence type="ECO:0000313" key="1">
    <source>
        <dbReference type="EMBL" id="KAJ0030442.1"/>
    </source>
</evidence>
<sequence length="320" mass="35515">MADKPSKALVLYGDGLPRFVHSSHTHLHSFASKASCGFLTLPNAPPSESEDERSVREFAVLLDACQAYLNMIGHTSELECQEKSVIPTLSFRFMGMRAALITNNSRMKSFGGKLGFTTLQLNELCGTNDSLAELSIDVLASEMLKLLGFQDGKMVEACQYDLVFLHIGAGEKMVHEKQKAVANDVEYINSLVGGIMQIAQPGSEVGSRLHLSVLMSYGCVSEADDSDLSVLISTDEKNSFLSKLIPRQSYTMKGENPRNDVRHHCPMLIAQWQYAVTRKDMAEKFSFKDFKEHGGNLVIPADRFLYEVAFKLWKSPKYGA</sequence>
<comment type="caution">
    <text evidence="1">The sequence shown here is derived from an EMBL/GenBank/DDBJ whole genome shotgun (WGS) entry which is preliminary data.</text>
</comment>
<gene>
    <name evidence="1" type="ORF">Pint_12948</name>
</gene>
<proteinExistence type="predicted"/>
<accession>A0ACC0Y627</accession>
<dbReference type="EMBL" id="CM047743">
    <property type="protein sequence ID" value="KAJ0030442.1"/>
    <property type="molecule type" value="Genomic_DNA"/>
</dbReference>
<name>A0ACC0Y627_9ROSI</name>
<organism evidence="1 2">
    <name type="scientific">Pistacia integerrima</name>
    <dbReference type="NCBI Taxonomy" id="434235"/>
    <lineage>
        <taxon>Eukaryota</taxon>
        <taxon>Viridiplantae</taxon>
        <taxon>Streptophyta</taxon>
        <taxon>Embryophyta</taxon>
        <taxon>Tracheophyta</taxon>
        <taxon>Spermatophyta</taxon>
        <taxon>Magnoliopsida</taxon>
        <taxon>eudicotyledons</taxon>
        <taxon>Gunneridae</taxon>
        <taxon>Pentapetalae</taxon>
        <taxon>rosids</taxon>
        <taxon>malvids</taxon>
        <taxon>Sapindales</taxon>
        <taxon>Anacardiaceae</taxon>
        <taxon>Pistacia</taxon>
    </lineage>
</organism>
<protein>
    <submittedName>
        <fullName evidence="1">Uncharacterized protein</fullName>
    </submittedName>
</protein>
<keyword evidence="2" id="KW-1185">Reference proteome</keyword>
<dbReference type="Proteomes" id="UP001163603">
    <property type="component" value="Chromosome 8"/>
</dbReference>